<dbReference type="SUPFAM" id="SSF53092">
    <property type="entry name" value="Creatinase/prolidase N-terminal domain"/>
    <property type="match status" value="1"/>
</dbReference>
<dbReference type="EMBL" id="JBHMDO010000025">
    <property type="protein sequence ID" value="MFB9327460.1"/>
    <property type="molecule type" value="Genomic_DNA"/>
</dbReference>
<keyword evidence="3" id="KW-0464">Manganese</keyword>
<protein>
    <submittedName>
        <fullName evidence="6">M24 family metallopeptidase</fullName>
    </submittedName>
</protein>
<dbReference type="Gene3D" id="3.40.350.10">
    <property type="entry name" value="Creatinase/prolidase N-terminal domain"/>
    <property type="match status" value="1"/>
</dbReference>
<dbReference type="InterPro" id="IPR000587">
    <property type="entry name" value="Creatinase_N"/>
</dbReference>
<accession>A0ABV5KQF1</accession>
<dbReference type="Pfam" id="PF00557">
    <property type="entry name" value="Peptidase_M24"/>
    <property type="match status" value="1"/>
</dbReference>
<comment type="caution">
    <text evidence="6">The sequence shown here is derived from an EMBL/GenBank/DDBJ whole genome shotgun (WGS) entry which is preliminary data.</text>
</comment>
<evidence type="ECO:0000256" key="1">
    <source>
        <dbReference type="ARBA" id="ARBA00001936"/>
    </source>
</evidence>
<evidence type="ECO:0000259" key="4">
    <source>
        <dbReference type="Pfam" id="PF00557"/>
    </source>
</evidence>
<dbReference type="InterPro" id="IPR029149">
    <property type="entry name" value="Creatin/AminoP/Spt16_N"/>
</dbReference>
<dbReference type="Gene3D" id="3.90.230.10">
    <property type="entry name" value="Creatinase/methionine aminopeptidase superfamily"/>
    <property type="match status" value="1"/>
</dbReference>
<keyword evidence="7" id="KW-1185">Reference proteome</keyword>
<comment type="cofactor">
    <cofactor evidence="1">
        <name>Mn(2+)</name>
        <dbReference type="ChEBI" id="CHEBI:29035"/>
    </cofactor>
</comment>
<dbReference type="InterPro" id="IPR050659">
    <property type="entry name" value="Peptidase_M24B"/>
</dbReference>
<dbReference type="PANTHER" id="PTHR46112">
    <property type="entry name" value="AMINOPEPTIDASE"/>
    <property type="match status" value="1"/>
</dbReference>
<evidence type="ECO:0000256" key="3">
    <source>
        <dbReference type="ARBA" id="ARBA00023211"/>
    </source>
</evidence>
<dbReference type="InterPro" id="IPR036005">
    <property type="entry name" value="Creatinase/aminopeptidase-like"/>
</dbReference>
<dbReference type="InterPro" id="IPR000994">
    <property type="entry name" value="Pept_M24"/>
</dbReference>
<dbReference type="SUPFAM" id="SSF55920">
    <property type="entry name" value="Creatinase/aminopeptidase"/>
    <property type="match status" value="1"/>
</dbReference>
<evidence type="ECO:0000256" key="2">
    <source>
        <dbReference type="ARBA" id="ARBA00008766"/>
    </source>
</evidence>
<reference evidence="6 7" key="1">
    <citation type="submission" date="2024-09" db="EMBL/GenBank/DDBJ databases">
        <authorList>
            <person name="Sun Q."/>
            <person name="Mori K."/>
        </authorList>
    </citation>
    <scope>NUCLEOTIDE SEQUENCE [LARGE SCALE GENOMIC DNA]</scope>
    <source>
        <strain evidence="6 7">TISTR 2452</strain>
    </source>
</reference>
<dbReference type="CDD" id="cd01092">
    <property type="entry name" value="APP-like"/>
    <property type="match status" value="1"/>
</dbReference>
<feature type="domain" description="Creatinase N-terminal" evidence="5">
    <location>
        <begin position="7"/>
        <end position="136"/>
    </location>
</feature>
<proteinExistence type="inferred from homology"/>
<evidence type="ECO:0000259" key="5">
    <source>
        <dbReference type="Pfam" id="PF01321"/>
    </source>
</evidence>
<organism evidence="6 7">
    <name type="scientific">Paenibacillus aurantiacus</name>
    <dbReference type="NCBI Taxonomy" id="1936118"/>
    <lineage>
        <taxon>Bacteria</taxon>
        <taxon>Bacillati</taxon>
        <taxon>Bacillota</taxon>
        <taxon>Bacilli</taxon>
        <taxon>Bacillales</taxon>
        <taxon>Paenibacillaceae</taxon>
        <taxon>Paenibacillus</taxon>
    </lineage>
</organism>
<sequence length="365" mass="39335">MNIYMERKKRLLATLAEQGIGSALITSPTNVYYLTGFLCNPHERFMGLLLHERQEALFVPLLDKDAAIEAGYPADIVTVSDTEDAYELLGNRLPERGGRFGVEMNAVSMAQGEKLRALLPDAVFADAEPAIMGLRLKKSEDEIAKVRHAIDIVEKVVDFAASRAVLGMTEIELTAELEYQMRKLGASKPAFESIVLAGARSALPHGKPGDYAIARGDYVLIDIGVVADGYCSDITRTFIMGEASKEQERIYETVLAANMAGIARAKAGVALAELDAAARDVIAAAGYGDYFTHRVGHGFGMDVHESPSLHGANRTLAEPGLLFTIEPGIYVPGVGGVRIEDDVYIRADGSADVLTSYSKALRVLG</sequence>
<evidence type="ECO:0000313" key="6">
    <source>
        <dbReference type="EMBL" id="MFB9327460.1"/>
    </source>
</evidence>
<dbReference type="RefSeq" id="WP_377495783.1">
    <property type="nucleotide sequence ID" value="NZ_JBHMDO010000025.1"/>
</dbReference>
<dbReference type="PRINTS" id="PR00599">
    <property type="entry name" value="MAPEPTIDASE"/>
</dbReference>
<comment type="similarity">
    <text evidence="2">Belongs to the peptidase M24B family.</text>
</comment>
<evidence type="ECO:0000313" key="7">
    <source>
        <dbReference type="Proteomes" id="UP001589747"/>
    </source>
</evidence>
<dbReference type="Pfam" id="PF01321">
    <property type="entry name" value="Creatinase_N"/>
    <property type="match status" value="1"/>
</dbReference>
<dbReference type="PANTHER" id="PTHR46112:SF10">
    <property type="entry name" value="DIPEPTIDASE YKVY-RELATED"/>
    <property type="match status" value="1"/>
</dbReference>
<gene>
    <name evidence="6" type="ORF">ACFFSY_16140</name>
</gene>
<dbReference type="InterPro" id="IPR001714">
    <property type="entry name" value="Pept_M24_MAP"/>
</dbReference>
<dbReference type="Proteomes" id="UP001589747">
    <property type="component" value="Unassembled WGS sequence"/>
</dbReference>
<name>A0ABV5KQF1_9BACL</name>
<feature type="domain" description="Peptidase M24" evidence="4">
    <location>
        <begin position="145"/>
        <end position="346"/>
    </location>
</feature>